<dbReference type="EMBL" id="OBEA01000002">
    <property type="protein sequence ID" value="SNY48394.1"/>
    <property type="molecule type" value="Genomic_DNA"/>
</dbReference>
<gene>
    <name evidence="2" type="ORF">CVM39_09685</name>
    <name evidence="3" type="ORF">SAMN06297129_1432</name>
</gene>
<dbReference type="GO" id="GO:0005886">
    <property type="term" value="C:plasma membrane"/>
    <property type="evidence" value="ECO:0007669"/>
    <property type="project" value="TreeGrafter"/>
</dbReference>
<keyword evidence="1" id="KW-0472">Membrane</keyword>
<organism evidence="3 4">
    <name type="scientific">Pseudooceanicola antarcticus</name>
    <dbReference type="NCBI Taxonomy" id="1247613"/>
    <lineage>
        <taxon>Bacteria</taxon>
        <taxon>Pseudomonadati</taxon>
        <taxon>Pseudomonadota</taxon>
        <taxon>Alphaproteobacteria</taxon>
        <taxon>Rhodobacterales</taxon>
        <taxon>Paracoccaceae</taxon>
        <taxon>Pseudooceanicola</taxon>
    </lineage>
</organism>
<dbReference type="Proteomes" id="UP000231655">
    <property type="component" value="Unassembled WGS sequence"/>
</dbReference>
<evidence type="ECO:0000313" key="2">
    <source>
        <dbReference type="EMBL" id="PJE28732.1"/>
    </source>
</evidence>
<evidence type="ECO:0000256" key="1">
    <source>
        <dbReference type="SAM" id="Phobius"/>
    </source>
</evidence>
<dbReference type="OrthoDB" id="9812349at2"/>
<dbReference type="PANTHER" id="PTHR34980">
    <property type="entry name" value="INNER MEMBRANE PROTEIN-RELATED-RELATED"/>
    <property type="match status" value="1"/>
</dbReference>
<feature type="transmembrane region" description="Helical" evidence="1">
    <location>
        <begin position="114"/>
        <end position="137"/>
    </location>
</feature>
<dbReference type="EMBL" id="PGTD01000016">
    <property type="protein sequence ID" value="PJE28732.1"/>
    <property type="molecule type" value="Genomic_DNA"/>
</dbReference>
<dbReference type="Proteomes" id="UP000231702">
    <property type="component" value="Unassembled WGS sequence"/>
</dbReference>
<dbReference type="InterPro" id="IPR008523">
    <property type="entry name" value="DUF805"/>
</dbReference>
<name>A0A285IKA6_9RHOB</name>
<dbReference type="RefSeq" id="WP_097145176.1">
    <property type="nucleotide sequence ID" value="NZ_OBEA01000002.1"/>
</dbReference>
<evidence type="ECO:0000313" key="4">
    <source>
        <dbReference type="Proteomes" id="UP000231655"/>
    </source>
</evidence>
<evidence type="ECO:0000313" key="3">
    <source>
        <dbReference type="EMBL" id="SNY48394.1"/>
    </source>
</evidence>
<accession>A0A285IKA6</accession>
<proteinExistence type="predicted"/>
<keyword evidence="5" id="KW-1185">Reference proteome</keyword>
<reference evidence="3 4" key="1">
    <citation type="submission" date="2017-09" db="EMBL/GenBank/DDBJ databases">
        <authorList>
            <person name="Ehlers B."/>
            <person name="Leendertz F.H."/>
        </authorList>
    </citation>
    <scope>NUCLEOTIDE SEQUENCE [LARGE SCALE GENOMIC DNA]</scope>
    <source>
        <strain evidence="3 4">CGMCC 1.12662</strain>
    </source>
</reference>
<feature type="transmembrane region" description="Helical" evidence="1">
    <location>
        <begin position="76"/>
        <end position="94"/>
    </location>
</feature>
<reference evidence="2 5" key="2">
    <citation type="journal article" date="2018" name="Int. J. Syst. Evol. Microbiol.">
        <title>Pseudooceanicola lipolyticus sp. nov., a marine alphaproteobacterium, reclassification of Oceanicola flagellatus as Pseudooceanicola flagellatus comb. nov. and emended description of the genus Pseudooceanicola.</title>
        <authorList>
            <person name="Huang M.-M."/>
            <person name="Guo L.-L."/>
            <person name="Wu Y.-H."/>
            <person name="Lai Q.-L."/>
            <person name="Shao Z.-Z."/>
            <person name="Wang C.-S."/>
            <person name="Wu M."/>
            <person name="Xu X.-W."/>
        </authorList>
    </citation>
    <scope>NUCLEOTIDE SEQUENCE [LARGE SCALE GENOMIC DNA]</scope>
    <source>
        <strain evidence="2 5">Ar-45</strain>
    </source>
</reference>
<protein>
    <submittedName>
        <fullName evidence="2">DUF805 domain-containing protein</fullName>
    </submittedName>
</protein>
<evidence type="ECO:0000313" key="5">
    <source>
        <dbReference type="Proteomes" id="UP000231702"/>
    </source>
</evidence>
<dbReference type="PANTHER" id="PTHR34980:SF2">
    <property type="entry name" value="INNER MEMBRANE PROTEIN YHAH-RELATED"/>
    <property type="match status" value="1"/>
</dbReference>
<feature type="transmembrane region" description="Helical" evidence="1">
    <location>
        <begin position="26"/>
        <end position="56"/>
    </location>
</feature>
<sequence length="158" mass="17136">MSFSDAVRACFRKYVTFSGRASRPEYWYFILFGFLGGLVLGAISDALSSLFSLALFLPTLSAGWRRMHDTGRSGLYLLYPIIAVLGTMSYAAFIGGLSFDTMMADGLADQFDGLAGLILALAVLVCALSPLIVIFWLTRPTQPASNHWGPVPTRRAAA</sequence>
<keyword evidence="1" id="KW-1133">Transmembrane helix</keyword>
<keyword evidence="1" id="KW-0812">Transmembrane</keyword>
<dbReference type="Pfam" id="PF05656">
    <property type="entry name" value="DUF805"/>
    <property type="match status" value="1"/>
</dbReference>
<dbReference type="AlphaFoldDB" id="A0A285IKA6"/>